<dbReference type="AlphaFoldDB" id="A0A9D2H5Y8"/>
<dbReference type="Proteomes" id="UP000824220">
    <property type="component" value="Unassembled WGS sequence"/>
</dbReference>
<comment type="caution">
    <text evidence="2">The sequence shown here is derived from an EMBL/GenBank/DDBJ whole genome shotgun (WGS) entry which is preliminary data.</text>
</comment>
<reference evidence="2" key="2">
    <citation type="submission" date="2021-04" db="EMBL/GenBank/DDBJ databases">
        <authorList>
            <person name="Gilroy R."/>
        </authorList>
    </citation>
    <scope>NUCLEOTIDE SEQUENCE</scope>
    <source>
        <strain evidence="2">ChiHjej8B7-3636</strain>
    </source>
</reference>
<proteinExistence type="predicted"/>
<evidence type="ECO:0000259" key="1">
    <source>
        <dbReference type="Pfam" id="PF01882"/>
    </source>
</evidence>
<dbReference type="PANTHER" id="PTHR33608">
    <property type="entry name" value="BLL2464 PROTEIN"/>
    <property type="match status" value="1"/>
</dbReference>
<dbReference type="InterPro" id="IPR002881">
    <property type="entry name" value="DUF58"/>
</dbReference>
<accession>A0A9D2H5Y8</accession>
<dbReference type="Pfam" id="PF01882">
    <property type="entry name" value="DUF58"/>
    <property type="match status" value="1"/>
</dbReference>
<evidence type="ECO:0000313" key="2">
    <source>
        <dbReference type="EMBL" id="HJA04414.1"/>
    </source>
</evidence>
<reference evidence="2" key="1">
    <citation type="journal article" date="2021" name="PeerJ">
        <title>Extensive microbial diversity within the chicken gut microbiome revealed by metagenomics and culture.</title>
        <authorList>
            <person name="Gilroy R."/>
            <person name="Ravi A."/>
            <person name="Getino M."/>
            <person name="Pursley I."/>
            <person name="Horton D.L."/>
            <person name="Alikhan N.F."/>
            <person name="Baker D."/>
            <person name="Gharbi K."/>
            <person name="Hall N."/>
            <person name="Watson M."/>
            <person name="Adriaenssens E.M."/>
            <person name="Foster-Nyarko E."/>
            <person name="Jarju S."/>
            <person name="Secka A."/>
            <person name="Antonio M."/>
            <person name="Oren A."/>
            <person name="Chaudhuri R.R."/>
            <person name="La Ragione R."/>
            <person name="Hildebrand F."/>
            <person name="Pallen M.J."/>
        </authorList>
    </citation>
    <scope>NUCLEOTIDE SEQUENCE</scope>
    <source>
        <strain evidence="2">ChiHjej8B7-3636</strain>
    </source>
</reference>
<organism evidence="2 3">
    <name type="scientific">Candidatus Microbacterium stercoravium</name>
    <dbReference type="NCBI Taxonomy" id="2838697"/>
    <lineage>
        <taxon>Bacteria</taxon>
        <taxon>Bacillati</taxon>
        <taxon>Actinomycetota</taxon>
        <taxon>Actinomycetes</taxon>
        <taxon>Micrococcales</taxon>
        <taxon>Microbacteriaceae</taxon>
        <taxon>Microbacterium</taxon>
    </lineage>
</organism>
<evidence type="ECO:0000313" key="3">
    <source>
        <dbReference type="Proteomes" id="UP000824220"/>
    </source>
</evidence>
<sequence length="425" mass="44904">MSAAGTAPRRWARTPAILVAIGTAVVLSGVGLAVSRPDMVALAAPLALWALGAVRAERRTEGAPPEIRIEGVPGDADLVVDEVSIDTGADAADLLVEQAERRFTRVIVPGRTAFIARSRTRHSGPLDAVRVRGRALAADAGLTGPDGAPAVRRRAISPPVRQIRELPLAPRLSGMHGSHEGSRPGHGGDFRDIHPFAPGDELRRVDWRATARAARRPGDLLVRRTHALSEASVVIAMDAADDLGEVVAMWGSADRTRSGATSLDHAREAARSLATAAVGAGDRVAYHVLDKAGRTVRGGTGSRHLARVVSAISSTGRAGDDSRYRRTPPVPQGSVIAVLSTFFDGAAADLAIMWRASGHRVIAVDTLPHLDAARLTPEQRLALRVLLAERDVVFRDLSSAGVDRVRWDDDAATALGVLARSRAAR</sequence>
<gene>
    <name evidence="2" type="ORF">H9800_06080</name>
</gene>
<dbReference type="EMBL" id="DXAM01000084">
    <property type="protein sequence ID" value="HJA04414.1"/>
    <property type="molecule type" value="Genomic_DNA"/>
</dbReference>
<feature type="domain" description="DUF58" evidence="1">
    <location>
        <begin position="195"/>
        <end position="367"/>
    </location>
</feature>
<protein>
    <submittedName>
        <fullName evidence="2">DUF58 domain-containing protein</fullName>
    </submittedName>
</protein>
<name>A0A9D2H5Y8_9MICO</name>
<dbReference type="PANTHER" id="PTHR33608:SF14">
    <property type="entry name" value="POSSIBLE CONSERVED SECRETED PROTEIN"/>
    <property type="match status" value="1"/>
</dbReference>